<evidence type="ECO:0000313" key="4">
    <source>
        <dbReference type="EMBL" id="MBI4727072.1"/>
    </source>
</evidence>
<comment type="caution">
    <text evidence="4">The sequence shown here is derived from an EMBL/GenBank/DDBJ whole genome shotgun (WGS) entry which is preliminary data.</text>
</comment>
<evidence type="ECO:0000313" key="5">
    <source>
        <dbReference type="Proteomes" id="UP000736328"/>
    </source>
</evidence>
<dbReference type="Proteomes" id="UP000736328">
    <property type="component" value="Unassembled WGS sequence"/>
</dbReference>
<protein>
    <submittedName>
        <fullName evidence="4">MCE family protein</fullName>
    </submittedName>
</protein>
<keyword evidence="1" id="KW-0175">Coiled coil</keyword>
<evidence type="ECO:0000256" key="1">
    <source>
        <dbReference type="SAM" id="Coils"/>
    </source>
</evidence>
<dbReference type="AlphaFoldDB" id="A0A933I9I5"/>
<reference evidence="4" key="1">
    <citation type="submission" date="2020-07" db="EMBL/GenBank/DDBJ databases">
        <title>Huge and variable diversity of episymbiotic CPR bacteria and DPANN archaea in groundwater ecosystems.</title>
        <authorList>
            <person name="He C.Y."/>
            <person name="Keren R."/>
            <person name="Whittaker M."/>
            <person name="Farag I.F."/>
            <person name="Doudna J."/>
            <person name="Cate J.H.D."/>
            <person name="Banfield J.F."/>
        </authorList>
    </citation>
    <scope>NUCLEOTIDE SEQUENCE</scope>
    <source>
        <strain evidence="4">NC_groundwater_1520_Pr4_B-0.1um_53_5</strain>
    </source>
</reference>
<keyword evidence="2" id="KW-1133">Transmembrane helix</keyword>
<keyword evidence="2" id="KW-0812">Transmembrane</keyword>
<dbReference type="InterPro" id="IPR003399">
    <property type="entry name" value="Mce/MlaD"/>
</dbReference>
<proteinExistence type="predicted"/>
<evidence type="ECO:0000256" key="2">
    <source>
        <dbReference type="SAM" id="Phobius"/>
    </source>
</evidence>
<dbReference type="InterPro" id="IPR052336">
    <property type="entry name" value="MlaD_Phospholipid_Transporter"/>
</dbReference>
<accession>A0A933I9I5</accession>
<feature type="transmembrane region" description="Helical" evidence="2">
    <location>
        <begin position="7"/>
        <end position="28"/>
    </location>
</feature>
<keyword evidence="2" id="KW-0472">Membrane</keyword>
<gene>
    <name evidence="4" type="ORF">HY768_07605</name>
</gene>
<organism evidence="4 5">
    <name type="scientific">candidate division TA06 bacterium</name>
    <dbReference type="NCBI Taxonomy" id="2250710"/>
    <lineage>
        <taxon>Bacteria</taxon>
        <taxon>Bacteria division TA06</taxon>
    </lineage>
</organism>
<dbReference type="PANTHER" id="PTHR33371:SF4">
    <property type="entry name" value="INTERMEMBRANE PHOSPHOLIPID TRANSPORT SYSTEM BINDING PROTEIN MLAD"/>
    <property type="match status" value="1"/>
</dbReference>
<feature type="coiled-coil region" evidence="1">
    <location>
        <begin position="242"/>
        <end position="269"/>
    </location>
</feature>
<name>A0A933I9I5_UNCT6</name>
<dbReference type="PANTHER" id="PTHR33371">
    <property type="entry name" value="INTERMEMBRANE PHOSPHOLIPID TRANSPORT SYSTEM BINDING PROTEIN MLAD-RELATED"/>
    <property type="match status" value="1"/>
</dbReference>
<feature type="domain" description="Mce/MlaD" evidence="3">
    <location>
        <begin position="37"/>
        <end position="113"/>
    </location>
</feature>
<sequence>MSNRRNEIIVGVVVLSAITFLIAGLLWFNRIDVGRKSYLVKIAFEDAGGMRSGDPVTVSGFDKGKVKNIALNKAKPGIIATLMLDSDVELKKDAQFWLTDASLMGDKQIAIYSGASDQPYDISQIHDGFRNPGLMETMVKMGYLATEAAQLIGKMKNDLATPENIKNISSTLKNLDQASQQLSLMTSQNRQALTQTVQDVNKLISPNKAKLDSTIQSLARASANLDSIAYKINSGQGTAGQLVNNKELYEDLKKTNKQLQDLIADIKANPKKYLTVKIF</sequence>
<evidence type="ECO:0000259" key="3">
    <source>
        <dbReference type="Pfam" id="PF02470"/>
    </source>
</evidence>
<dbReference type="Pfam" id="PF02470">
    <property type="entry name" value="MlaD"/>
    <property type="match status" value="1"/>
</dbReference>
<dbReference type="EMBL" id="JACQXR010000100">
    <property type="protein sequence ID" value="MBI4727072.1"/>
    <property type="molecule type" value="Genomic_DNA"/>
</dbReference>